<protein>
    <submittedName>
        <fullName evidence="1">Metallophosphoesterase</fullName>
    </submittedName>
</protein>
<dbReference type="AlphaFoldDB" id="A0AAW6LVN4"/>
<dbReference type="EMBL" id="JARDXE010000023">
    <property type="protein sequence ID" value="MDE8649005.1"/>
    <property type="molecule type" value="Genomic_DNA"/>
</dbReference>
<reference evidence="1" key="1">
    <citation type="submission" date="2023-02" db="EMBL/GenBank/DDBJ databases">
        <title>A novel hydrolase synthesized by Rhodococcus erythropolis HQ is responsible for the detoxification of Zearalenone.</title>
        <authorList>
            <person name="Hu J."/>
            <person name="Xu J."/>
        </authorList>
    </citation>
    <scope>NUCLEOTIDE SEQUENCE</scope>
    <source>
        <strain evidence="1">HQ</strain>
    </source>
</reference>
<evidence type="ECO:0000313" key="1">
    <source>
        <dbReference type="EMBL" id="MDE8649005.1"/>
    </source>
</evidence>
<evidence type="ECO:0000313" key="2">
    <source>
        <dbReference type="Proteomes" id="UP001217325"/>
    </source>
</evidence>
<dbReference type="RefSeq" id="WP_275232718.1">
    <property type="nucleotide sequence ID" value="NZ_JARDXE010000023.1"/>
</dbReference>
<accession>A0AAW6LVN4</accession>
<dbReference type="InterPro" id="IPR029052">
    <property type="entry name" value="Metallo-depent_PP-like"/>
</dbReference>
<gene>
    <name evidence="1" type="ORF">PXH69_28940</name>
</gene>
<comment type="caution">
    <text evidence="1">The sequence shown here is derived from an EMBL/GenBank/DDBJ whole genome shotgun (WGS) entry which is preliminary data.</text>
</comment>
<name>A0AAW6LVN4_RHOSG</name>
<organism evidence="1 2">
    <name type="scientific">Rhodococcus qingshengii</name>
    <dbReference type="NCBI Taxonomy" id="334542"/>
    <lineage>
        <taxon>Bacteria</taxon>
        <taxon>Bacillati</taxon>
        <taxon>Actinomycetota</taxon>
        <taxon>Actinomycetes</taxon>
        <taxon>Mycobacteriales</taxon>
        <taxon>Nocardiaceae</taxon>
        <taxon>Rhodococcus</taxon>
        <taxon>Rhodococcus erythropolis group</taxon>
    </lineage>
</organism>
<dbReference type="SUPFAM" id="SSF56300">
    <property type="entry name" value="Metallo-dependent phosphatases"/>
    <property type="match status" value="1"/>
</dbReference>
<sequence>MSSNVVAFAGDWHLSGNWARHRIAEVGARGVRTLFHVGDFEIRAGLPGERFRAVVDEACREHDVTIYVTPGNREDWPMILGASVDERDDFGPLAWFGDRIAVLPRGHRFTHGGRSFVSLGGAPSINFETCVRGVDWFPEEMVTRDDVAAVVAGGPAEVMIAHDAPDAPWQTGQVEGICTHNPGGWSAMALAYAAIGRRRITEAFLAVAPELFVHGHYHVDDSRIVELPSGDECRMVSLDCDGTDGSLAFVDLDTLGPAAGS</sequence>
<proteinExistence type="predicted"/>
<dbReference type="Proteomes" id="UP001217325">
    <property type="component" value="Unassembled WGS sequence"/>
</dbReference>